<dbReference type="Ensembl" id="ENSOKIT00005052013.1">
    <property type="protein sequence ID" value="ENSOKIP00005049353.1"/>
    <property type="gene ID" value="ENSOKIG00005020734.1"/>
</dbReference>
<dbReference type="InterPro" id="IPR011992">
    <property type="entry name" value="EF-hand-dom_pair"/>
</dbReference>
<evidence type="ECO:0000313" key="2">
    <source>
        <dbReference type="Ensembl" id="ENSOKIP00005049353.1"/>
    </source>
</evidence>
<evidence type="ECO:0000259" key="1">
    <source>
        <dbReference type="SMART" id="SM01394"/>
    </source>
</evidence>
<sequence>MDFVINVVVSQFKTFAGNDGSSNTLNKEEFNSLVVSQLPAFVKNTSDTGVIKQLIGSLDENNDRELTVLAADWKTYQQARGLLANKNNVWDSVGCVSMCN</sequence>
<name>A0A8C7GY98_ONCKI</name>
<reference evidence="2" key="2">
    <citation type="submission" date="2025-09" db="UniProtKB">
        <authorList>
            <consortium name="Ensembl"/>
        </authorList>
    </citation>
    <scope>IDENTIFICATION</scope>
</reference>
<dbReference type="InterPro" id="IPR013787">
    <property type="entry name" value="S100_Ca-bd_sub"/>
</dbReference>
<dbReference type="GO" id="GO:0048306">
    <property type="term" value="F:calcium-dependent protein binding"/>
    <property type="evidence" value="ECO:0007669"/>
    <property type="project" value="TreeGrafter"/>
</dbReference>
<dbReference type="AlphaFoldDB" id="A0A8C7GY98"/>
<proteinExistence type="predicted"/>
<dbReference type="GO" id="GO:0048471">
    <property type="term" value="C:perinuclear region of cytoplasm"/>
    <property type="evidence" value="ECO:0007669"/>
    <property type="project" value="TreeGrafter"/>
</dbReference>
<dbReference type="SUPFAM" id="SSF47473">
    <property type="entry name" value="EF-hand"/>
    <property type="match status" value="1"/>
</dbReference>
<accession>A0A8C7GY98</accession>
<dbReference type="GO" id="GO:0005615">
    <property type="term" value="C:extracellular space"/>
    <property type="evidence" value="ECO:0007669"/>
    <property type="project" value="TreeGrafter"/>
</dbReference>
<dbReference type="PANTHER" id="PTHR11639:SF130">
    <property type="entry name" value="PROTEIN S100-A11"/>
    <property type="match status" value="1"/>
</dbReference>
<dbReference type="PANTHER" id="PTHR11639">
    <property type="entry name" value="S100 CALCIUM-BINDING PROTEIN"/>
    <property type="match status" value="1"/>
</dbReference>
<feature type="domain" description="S100/CaBP-9k-type calcium binding subdomain" evidence="1">
    <location>
        <begin position="1"/>
        <end position="43"/>
    </location>
</feature>
<keyword evidence="3" id="KW-1185">Reference proteome</keyword>
<evidence type="ECO:0000313" key="3">
    <source>
        <dbReference type="Proteomes" id="UP000694557"/>
    </source>
</evidence>
<dbReference type="GO" id="GO:0005509">
    <property type="term" value="F:calcium ion binding"/>
    <property type="evidence" value="ECO:0007669"/>
    <property type="project" value="TreeGrafter"/>
</dbReference>
<protein>
    <recommendedName>
        <fullName evidence="1">S100/CaBP-9k-type calcium binding subdomain domain-containing protein</fullName>
    </recommendedName>
</protein>
<dbReference type="GeneTree" id="ENSGT00940000177151"/>
<dbReference type="Proteomes" id="UP000694557">
    <property type="component" value="Unassembled WGS sequence"/>
</dbReference>
<dbReference type="Gene3D" id="1.10.238.10">
    <property type="entry name" value="EF-hand"/>
    <property type="match status" value="1"/>
</dbReference>
<dbReference type="Pfam" id="PF01023">
    <property type="entry name" value="S_100"/>
    <property type="match status" value="1"/>
</dbReference>
<reference evidence="2" key="1">
    <citation type="submission" date="2025-08" db="UniProtKB">
        <authorList>
            <consortium name="Ensembl"/>
        </authorList>
    </citation>
    <scope>IDENTIFICATION</scope>
</reference>
<dbReference type="SMART" id="SM01394">
    <property type="entry name" value="S_100"/>
    <property type="match status" value="1"/>
</dbReference>
<organism evidence="2 3">
    <name type="scientific">Oncorhynchus kisutch</name>
    <name type="common">Coho salmon</name>
    <name type="synonym">Salmo kisutch</name>
    <dbReference type="NCBI Taxonomy" id="8019"/>
    <lineage>
        <taxon>Eukaryota</taxon>
        <taxon>Metazoa</taxon>
        <taxon>Chordata</taxon>
        <taxon>Craniata</taxon>
        <taxon>Vertebrata</taxon>
        <taxon>Euteleostomi</taxon>
        <taxon>Actinopterygii</taxon>
        <taxon>Neopterygii</taxon>
        <taxon>Teleostei</taxon>
        <taxon>Protacanthopterygii</taxon>
        <taxon>Salmoniformes</taxon>
        <taxon>Salmonidae</taxon>
        <taxon>Salmoninae</taxon>
        <taxon>Oncorhynchus</taxon>
    </lineage>
</organism>